<protein>
    <recommendedName>
        <fullName evidence="5">Fibronectin type-III domain-containing protein</fullName>
    </recommendedName>
</protein>
<dbReference type="InterPro" id="IPR001314">
    <property type="entry name" value="Peptidase_S1A"/>
</dbReference>
<feature type="domain" description="Peptidase S1" evidence="1">
    <location>
        <begin position="35"/>
        <end position="310"/>
    </location>
</feature>
<dbReference type="InterPro" id="IPR001254">
    <property type="entry name" value="Trypsin_dom"/>
</dbReference>
<dbReference type="OrthoDB" id="10059102at2759"/>
<dbReference type="EMBL" id="UYRU01048543">
    <property type="protein sequence ID" value="VDN10135.1"/>
    <property type="molecule type" value="Genomic_DNA"/>
</dbReference>
<dbReference type="SUPFAM" id="SSF50494">
    <property type="entry name" value="Trypsin-like serine proteases"/>
    <property type="match status" value="1"/>
</dbReference>
<dbReference type="Pfam" id="PF00089">
    <property type="entry name" value="Trypsin"/>
    <property type="match status" value="1"/>
</dbReference>
<dbReference type="InterPro" id="IPR018114">
    <property type="entry name" value="TRYPSIN_HIS"/>
</dbReference>
<accession>A0A3P7KY94</accession>
<dbReference type="PANTHER" id="PTHR24257:SF17">
    <property type="match status" value="1"/>
</dbReference>
<evidence type="ECO:0000259" key="1">
    <source>
        <dbReference type="PROSITE" id="PS50240"/>
    </source>
</evidence>
<dbReference type="Proteomes" id="UP000281553">
    <property type="component" value="Unassembled WGS sequence"/>
</dbReference>
<dbReference type="GO" id="GO:0004252">
    <property type="term" value="F:serine-type endopeptidase activity"/>
    <property type="evidence" value="ECO:0007669"/>
    <property type="project" value="InterPro"/>
</dbReference>
<dbReference type="GO" id="GO:0005615">
    <property type="term" value="C:extracellular space"/>
    <property type="evidence" value="ECO:0007669"/>
    <property type="project" value="TreeGrafter"/>
</dbReference>
<reference evidence="3 4" key="1">
    <citation type="submission" date="2018-11" db="EMBL/GenBank/DDBJ databases">
        <authorList>
            <consortium name="Pathogen Informatics"/>
        </authorList>
    </citation>
    <scope>NUCLEOTIDE SEQUENCE [LARGE SCALE GENOMIC DNA]</scope>
</reference>
<dbReference type="GO" id="GO:0006508">
    <property type="term" value="P:proteolysis"/>
    <property type="evidence" value="ECO:0007669"/>
    <property type="project" value="InterPro"/>
</dbReference>
<dbReference type="SUPFAM" id="SSF49265">
    <property type="entry name" value="Fibronectin type III"/>
    <property type="match status" value="1"/>
</dbReference>
<organism evidence="3 4">
    <name type="scientific">Dibothriocephalus latus</name>
    <name type="common">Fish tapeworm</name>
    <name type="synonym">Diphyllobothrium latum</name>
    <dbReference type="NCBI Taxonomy" id="60516"/>
    <lineage>
        <taxon>Eukaryota</taxon>
        <taxon>Metazoa</taxon>
        <taxon>Spiralia</taxon>
        <taxon>Lophotrochozoa</taxon>
        <taxon>Platyhelminthes</taxon>
        <taxon>Cestoda</taxon>
        <taxon>Eucestoda</taxon>
        <taxon>Diphyllobothriidea</taxon>
        <taxon>Diphyllobothriidae</taxon>
        <taxon>Dibothriocephalus</taxon>
    </lineage>
</organism>
<dbReference type="PRINTS" id="PR00722">
    <property type="entry name" value="CHYMOTRYPSIN"/>
</dbReference>
<name>A0A3P7KY94_DIBLA</name>
<evidence type="ECO:0000313" key="4">
    <source>
        <dbReference type="Proteomes" id="UP000281553"/>
    </source>
</evidence>
<keyword evidence="4" id="KW-1185">Reference proteome</keyword>
<feature type="domain" description="Fibronectin type-III" evidence="2">
    <location>
        <begin position="1"/>
        <end position="92"/>
    </location>
</feature>
<dbReference type="Gene3D" id="2.40.10.10">
    <property type="entry name" value="Trypsin-like serine proteases"/>
    <property type="match status" value="1"/>
</dbReference>
<dbReference type="InterPro" id="IPR036116">
    <property type="entry name" value="FN3_sf"/>
</dbReference>
<dbReference type="PROSITE" id="PS50853">
    <property type="entry name" value="FN3"/>
    <property type="match status" value="1"/>
</dbReference>
<evidence type="ECO:0000259" key="2">
    <source>
        <dbReference type="PROSITE" id="PS50853"/>
    </source>
</evidence>
<dbReference type="InterPro" id="IPR003961">
    <property type="entry name" value="FN3_dom"/>
</dbReference>
<proteinExistence type="predicted"/>
<dbReference type="PROSITE" id="PS50240">
    <property type="entry name" value="TRYPSIN_DOM"/>
    <property type="match status" value="1"/>
</dbReference>
<sequence>MPNDLRAVALSSQSIQVTWKAPHYTLSDVAGYKLIIVGKGIKETVVVANDVFSHTFLRLNPSTEYIVSVQVGLYSSIRGPYPYCGGTLIAPDWIITAAHCVERAMDCIAPRVGLSFSYEALTNATLFARIGDHDLVKTEASERDRVVQSIVVHPNFKLQSGNSEHDIALLRLEKSVVAEKEVDFICLPMLKSTVPLSQECTFAGWGSLVHLSTAEYINSPVLMEGRLTLEPEEFCQSAGGVPRPLVGETVALVSTALMLRDNGSSMESSTKEAFFVQAAMPPAQRYFLILSGSSKRLRPRTSPEKDNIAI</sequence>
<gene>
    <name evidence="3" type="ORF">DILT_LOCUS5966</name>
</gene>
<dbReference type="InterPro" id="IPR013783">
    <property type="entry name" value="Ig-like_fold"/>
</dbReference>
<evidence type="ECO:0000313" key="3">
    <source>
        <dbReference type="EMBL" id="VDN10135.1"/>
    </source>
</evidence>
<dbReference type="InterPro" id="IPR009003">
    <property type="entry name" value="Peptidase_S1_PA"/>
</dbReference>
<dbReference type="InterPro" id="IPR050850">
    <property type="entry name" value="Peptidase_S1_Elastase_sf"/>
</dbReference>
<dbReference type="CDD" id="cd00063">
    <property type="entry name" value="FN3"/>
    <property type="match status" value="1"/>
</dbReference>
<dbReference type="PANTHER" id="PTHR24257">
    <property type="entry name" value="CHYMOTRYPSIN-LIKE ELASTASE FAMILY MEMBER"/>
    <property type="match status" value="1"/>
</dbReference>
<dbReference type="SMART" id="SM00020">
    <property type="entry name" value="Tryp_SPc"/>
    <property type="match status" value="1"/>
</dbReference>
<dbReference type="PROSITE" id="PS00134">
    <property type="entry name" value="TRYPSIN_HIS"/>
    <property type="match status" value="1"/>
</dbReference>
<dbReference type="Gene3D" id="2.60.40.10">
    <property type="entry name" value="Immunoglobulins"/>
    <property type="match status" value="1"/>
</dbReference>
<dbReference type="InterPro" id="IPR043504">
    <property type="entry name" value="Peptidase_S1_PA_chymotrypsin"/>
</dbReference>
<evidence type="ECO:0008006" key="5">
    <source>
        <dbReference type="Google" id="ProtNLM"/>
    </source>
</evidence>
<dbReference type="AlphaFoldDB" id="A0A3P7KY94"/>